<organism evidence="3 4">
    <name type="scientific">Aquabacter spiritensis</name>
    <dbReference type="NCBI Taxonomy" id="933073"/>
    <lineage>
        <taxon>Bacteria</taxon>
        <taxon>Pseudomonadati</taxon>
        <taxon>Pseudomonadota</taxon>
        <taxon>Alphaproteobacteria</taxon>
        <taxon>Hyphomicrobiales</taxon>
        <taxon>Xanthobacteraceae</taxon>
        <taxon>Aquabacter</taxon>
    </lineage>
</organism>
<reference evidence="3 4" key="1">
    <citation type="submission" date="2019-03" db="EMBL/GenBank/DDBJ databases">
        <title>Genomic Encyclopedia of Type Strains, Phase IV (KMG-IV): sequencing the most valuable type-strain genomes for metagenomic binning, comparative biology and taxonomic classification.</title>
        <authorList>
            <person name="Goeker M."/>
        </authorList>
    </citation>
    <scope>NUCLEOTIDE SEQUENCE [LARGE SCALE GENOMIC DNA]</scope>
    <source>
        <strain evidence="3 4">DSM 9035</strain>
    </source>
</reference>
<feature type="region of interest" description="Disordered" evidence="1">
    <location>
        <begin position="234"/>
        <end position="376"/>
    </location>
</feature>
<keyword evidence="4" id="KW-1185">Reference proteome</keyword>
<feature type="compositionally biased region" description="Low complexity" evidence="1">
    <location>
        <begin position="260"/>
        <end position="279"/>
    </location>
</feature>
<dbReference type="PROSITE" id="PS51257">
    <property type="entry name" value="PROKAR_LIPOPROTEIN"/>
    <property type="match status" value="1"/>
</dbReference>
<accession>A0A4R3M4A3</accession>
<gene>
    <name evidence="3" type="ORF">EDC64_103117</name>
</gene>
<dbReference type="RefSeq" id="WP_132030544.1">
    <property type="nucleotide sequence ID" value="NZ_SMAI01000003.1"/>
</dbReference>
<dbReference type="AlphaFoldDB" id="A0A4R3M4A3"/>
<dbReference type="OrthoDB" id="9809788at2"/>
<name>A0A4R3M4A3_9HYPH</name>
<evidence type="ECO:0000256" key="1">
    <source>
        <dbReference type="SAM" id="MobiDB-lite"/>
    </source>
</evidence>
<dbReference type="Pfam" id="PF06904">
    <property type="entry name" value="Extensin-like_C"/>
    <property type="match status" value="1"/>
</dbReference>
<feature type="domain" description="Extensin-like C-terminal" evidence="2">
    <location>
        <begin position="40"/>
        <end position="219"/>
    </location>
</feature>
<dbReference type="InterPro" id="IPR009683">
    <property type="entry name" value="Extensin-like_C"/>
</dbReference>
<evidence type="ECO:0000313" key="4">
    <source>
        <dbReference type="Proteomes" id="UP000294664"/>
    </source>
</evidence>
<dbReference type="Proteomes" id="UP000294664">
    <property type="component" value="Unassembled WGS sequence"/>
</dbReference>
<comment type="caution">
    <text evidence="3">The sequence shown here is derived from an EMBL/GenBank/DDBJ whole genome shotgun (WGS) entry which is preliminary data.</text>
</comment>
<proteinExistence type="predicted"/>
<feature type="compositionally biased region" description="Pro residues" evidence="1">
    <location>
        <begin position="337"/>
        <end position="360"/>
    </location>
</feature>
<evidence type="ECO:0000313" key="3">
    <source>
        <dbReference type="EMBL" id="TCT06015.1"/>
    </source>
</evidence>
<evidence type="ECO:0000259" key="2">
    <source>
        <dbReference type="Pfam" id="PF06904"/>
    </source>
</evidence>
<dbReference type="EMBL" id="SMAI01000003">
    <property type="protein sequence ID" value="TCT06015.1"/>
    <property type="molecule type" value="Genomic_DNA"/>
</dbReference>
<feature type="compositionally biased region" description="Pro residues" evidence="1">
    <location>
        <begin position="246"/>
        <end position="259"/>
    </location>
</feature>
<sequence length="405" mass="43087">MTRGVFRYLVAPLVCVGLLSGCRFDLFDRREPWRAQAEEKCLAEKGVTVSAYVEPARGIDGPGVCGMEHPFRVTALDDGIVAVQPRATLACPMVRDLNIWLDQVVQPAALAWMGQPVVGIRQMSSYSCRGMNGSATAKISEHAFGNALDIGAFQFADGTTITIKDNWRGPKEARGFLLQVQAGACDMFTTVLAPGSNIFHYDHIHVDLMRHAKGRTICKPAPRPMAPPVLMARQPGPAGGGLIAPPSGPPPLFAPPSGPAPLFARPSAPAPQMRQMPQPANIPPPGAPLDILPHPPEHGLEDFEPEQAAAPQEPPRPPYAQGQPIYAPAPQRSYPAPGDPYQPVLTPPGTLPAIPRPPGPMSYAPGDATGAGPFETGTIANRKYYTVPIPQPSTIPLPRAEPGAD</sequence>
<protein>
    <submittedName>
        <fullName evidence="3">Extensin-like protein</fullName>
    </submittedName>
</protein>